<dbReference type="AlphaFoldDB" id="A0A1W6N2J7"/>
<evidence type="ECO:0000313" key="4">
    <source>
        <dbReference type="EMBL" id="ARN84029.1"/>
    </source>
</evidence>
<proteinExistence type="inferred from homology"/>
<protein>
    <recommendedName>
        <fullName evidence="3">Multidrug resistance protein MdtA-like C-terminal permuted SH3 domain-containing protein</fullName>
    </recommendedName>
</protein>
<keyword evidence="2" id="KW-0175">Coiled coil</keyword>
<dbReference type="NCBIfam" id="TIGR01730">
    <property type="entry name" value="RND_mfp"/>
    <property type="match status" value="1"/>
</dbReference>
<dbReference type="KEGG" id="naf:GQ61_00185"/>
<gene>
    <name evidence="4" type="ORF">GQ61_00185</name>
</gene>
<dbReference type="STRING" id="1414854.GQ61_00185"/>
<comment type="similarity">
    <text evidence="1">Belongs to the membrane fusion protein (MFP) (TC 8.A.1) family.</text>
</comment>
<dbReference type="GO" id="GO:1990281">
    <property type="term" value="C:efflux pump complex"/>
    <property type="evidence" value="ECO:0007669"/>
    <property type="project" value="TreeGrafter"/>
</dbReference>
<reference evidence="4 5" key="1">
    <citation type="submission" date="2014-06" db="EMBL/GenBank/DDBJ databases">
        <title>The genome of the endonuclear symbiont Nucleicultrix amoebiphila.</title>
        <authorList>
            <person name="Schulz F."/>
            <person name="Horn M."/>
        </authorList>
    </citation>
    <scope>NUCLEOTIDE SEQUENCE [LARGE SCALE GENOMIC DNA]</scope>
    <source>
        <strain evidence="4 5">FS5</strain>
    </source>
</reference>
<evidence type="ECO:0000256" key="2">
    <source>
        <dbReference type="SAM" id="Coils"/>
    </source>
</evidence>
<dbReference type="Pfam" id="PF25967">
    <property type="entry name" value="RND-MFP_C"/>
    <property type="match status" value="1"/>
</dbReference>
<feature type="coiled-coil region" evidence="2">
    <location>
        <begin position="139"/>
        <end position="195"/>
    </location>
</feature>
<dbReference type="PANTHER" id="PTHR30469">
    <property type="entry name" value="MULTIDRUG RESISTANCE PROTEIN MDTA"/>
    <property type="match status" value="1"/>
</dbReference>
<accession>A0A1W6N2J7</accession>
<keyword evidence="5" id="KW-1185">Reference proteome</keyword>
<dbReference type="Proteomes" id="UP000237351">
    <property type="component" value="Chromosome"/>
</dbReference>
<dbReference type="InterPro" id="IPR006143">
    <property type="entry name" value="RND_pump_MFP"/>
</dbReference>
<evidence type="ECO:0000256" key="1">
    <source>
        <dbReference type="ARBA" id="ARBA00009477"/>
    </source>
</evidence>
<sequence>MNKVNPLFIGISLTLILNTYVFGHGDEAHEDAKPLPQIASTSSETLPSDLSLLQRAFIPKEDQFKNHLTTFLTSETERPRYEILPAKVIASPNGYAQIHVAQASRVVADPAYPMPNTGDKVEANQVIAVVEPLVTSLDITDKRTELYKIEGEIAELEREVKRLITLGDFSPRVKLEDAKTNLERAKKQKQQILKTGLGRELIKTPITGIVSDAHILPGQVIPVGQYLAEIVNPSSLRIEAYTYDYALAGQIKEASLRSPEDLSQLLTLSLIGLSPRVGDNDQARHILFSLNESSPSLMIGMFVDVIASLPSLNKKITVPKKALFKTGQNYSVFTLEEPELVIARPVQVGVFFEDRVEILEGLKVGERVIEDIMSLAKTLKKEDSL</sequence>
<dbReference type="InterPro" id="IPR058627">
    <property type="entry name" value="MdtA-like_C"/>
</dbReference>
<name>A0A1W6N2J7_9PROT</name>
<dbReference type="EMBL" id="CP008743">
    <property type="protein sequence ID" value="ARN84029.1"/>
    <property type="molecule type" value="Genomic_DNA"/>
</dbReference>
<evidence type="ECO:0000313" key="5">
    <source>
        <dbReference type="Proteomes" id="UP000237351"/>
    </source>
</evidence>
<dbReference type="Gene3D" id="2.40.420.20">
    <property type="match status" value="1"/>
</dbReference>
<organism evidence="4 5">
    <name type="scientific">Candidatus Nucleicultrix amoebiphila FS5</name>
    <dbReference type="NCBI Taxonomy" id="1414854"/>
    <lineage>
        <taxon>Bacteria</taxon>
        <taxon>Pseudomonadati</taxon>
        <taxon>Pseudomonadota</taxon>
        <taxon>Alphaproteobacteria</taxon>
        <taxon>Holosporales</taxon>
        <taxon>Candidatus Nucleicultricaceae</taxon>
        <taxon>Candidatus Nucleicultrix</taxon>
    </lineage>
</organism>
<evidence type="ECO:0000259" key="3">
    <source>
        <dbReference type="Pfam" id="PF25967"/>
    </source>
</evidence>
<dbReference type="RefSeq" id="WP_198157341.1">
    <property type="nucleotide sequence ID" value="NZ_CP008743.1"/>
</dbReference>
<dbReference type="GO" id="GO:0015562">
    <property type="term" value="F:efflux transmembrane transporter activity"/>
    <property type="evidence" value="ECO:0007669"/>
    <property type="project" value="TreeGrafter"/>
</dbReference>
<feature type="domain" description="Multidrug resistance protein MdtA-like C-terminal permuted SH3" evidence="3">
    <location>
        <begin position="316"/>
        <end position="369"/>
    </location>
</feature>